<evidence type="ECO:0000313" key="2">
    <source>
        <dbReference type="EMBL" id="UYV60300.1"/>
    </source>
</evidence>
<feature type="transmembrane region" description="Helical" evidence="1">
    <location>
        <begin position="76"/>
        <end position="98"/>
    </location>
</feature>
<proteinExistence type="predicted"/>
<keyword evidence="1" id="KW-0812">Transmembrane</keyword>
<dbReference type="Proteomes" id="UP001235939">
    <property type="component" value="Chromosome 01"/>
</dbReference>
<gene>
    <name evidence="2" type="ORF">LAZ67_1000780</name>
</gene>
<protein>
    <submittedName>
        <fullName evidence="2">Uncharacterized protein</fullName>
    </submittedName>
</protein>
<dbReference type="EMBL" id="CP092863">
    <property type="protein sequence ID" value="UYV60300.1"/>
    <property type="molecule type" value="Genomic_DNA"/>
</dbReference>
<reference evidence="2 3" key="1">
    <citation type="submission" date="2022-01" db="EMBL/GenBank/DDBJ databases">
        <title>A chromosomal length assembly of Cordylochernes scorpioides.</title>
        <authorList>
            <person name="Zeh D."/>
            <person name="Zeh J."/>
        </authorList>
    </citation>
    <scope>NUCLEOTIDE SEQUENCE [LARGE SCALE GENOMIC DNA]</scope>
    <source>
        <strain evidence="2">IN4F17</strain>
        <tissue evidence="2">Whole Body</tissue>
    </source>
</reference>
<sequence length="119" mass="12874">MHTGQSRGEARVTRLVYYITKPLDILRTIKTQCLQEWKSNAAHDWYRAGGTSTESLGGQKYSQPMAGGEMRSTSDVIISGVSVLSLVCTCLISLSVVVNPSLVVSPGSLLMPNKVQFGL</sequence>
<keyword evidence="1" id="KW-1133">Transmembrane helix</keyword>
<keyword evidence="3" id="KW-1185">Reference proteome</keyword>
<keyword evidence="1" id="KW-0472">Membrane</keyword>
<accession>A0ABY6JZH8</accession>
<name>A0ABY6JZH8_9ARAC</name>
<evidence type="ECO:0000313" key="3">
    <source>
        <dbReference type="Proteomes" id="UP001235939"/>
    </source>
</evidence>
<evidence type="ECO:0000256" key="1">
    <source>
        <dbReference type="SAM" id="Phobius"/>
    </source>
</evidence>
<organism evidence="2 3">
    <name type="scientific">Cordylochernes scorpioides</name>
    <dbReference type="NCBI Taxonomy" id="51811"/>
    <lineage>
        <taxon>Eukaryota</taxon>
        <taxon>Metazoa</taxon>
        <taxon>Ecdysozoa</taxon>
        <taxon>Arthropoda</taxon>
        <taxon>Chelicerata</taxon>
        <taxon>Arachnida</taxon>
        <taxon>Pseudoscorpiones</taxon>
        <taxon>Cheliferoidea</taxon>
        <taxon>Chernetidae</taxon>
        <taxon>Cordylochernes</taxon>
    </lineage>
</organism>